<proteinExistence type="predicted"/>
<protein>
    <submittedName>
        <fullName evidence="1">Uncharacterized protein</fullName>
    </submittedName>
</protein>
<dbReference type="EMBL" id="CAJJDO010000117">
    <property type="protein sequence ID" value="CAD8198005.1"/>
    <property type="molecule type" value="Genomic_DNA"/>
</dbReference>
<evidence type="ECO:0000313" key="2">
    <source>
        <dbReference type="Proteomes" id="UP000689195"/>
    </source>
</evidence>
<accession>A0A8S1XAN8</accession>
<keyword evidence="2" id="KW-1185">Reference proteome</keyword>
<dbReference type="Proteomes" id="UP000689195">
    <property type="component" value="Unassembled WGS sequence"/>
</dbReference>
<sequence length="206" mass="24173">MGGCLFRKNNHNNKKENVQVYYQLSQGSETNNLMDEIEDVKEVENIKNWEILQITQMNHKCVILKKPSLFSFNYKVIEIQGDENSMYLEIHKQLQQSINYFVGAVTINSICYLVLRIMQGLAAQVSVQEMQCLDIGENIESTIKTRYEEKFICVGVIYLNEMVILVFRQFLLKIKCPIIQQFQTLDQNTTCIFSYQNMLYQLIKQI</sequence>
<evidence type="ECO:0000313" key="1">
    <source>
        <dbReference type="EMBL" id="CAD8198005.1"/>
    </source>
</evidence>
<comment type="caution">
    <text evidence="1">The sequence shown here is derived from an EMBL/GenBank/DDBJ whole genome shotgun (WGS) entry which is preliminary data.</text>
</comment>
<gene>
    <name evidence="1" type="ORF">PPENT_87.1.T1170046</name>
</gene>
<name>A0A8S1XAN8_9CILI</name>
<dbReference type="OrthoDB" id="10299614at2759"/>
<organism evidence="1 2">
    <name type="scientific">Paramecium pentaurelia</name>
    <dbReference type="NCBI Taxonomy" id="43138"/>
    <lineage>
        <taxon>Eukaryota</taxon>
        <taxon>Sar</taxon>
        <taxon>Alveolata</taxon>
        <taxon>Ciliophora</taxon>
        <taxon>Intramacronucleata</taxon>
        <taxon>Oligohymenophorea</taxon>
        <taxon>Peniculida</taxon>
        <taxon>Parameciidae</taxon>
        <taxon>Paramecium</taxon>
    </lineage>
</organism>
<dbReference type="AlphaFoldDB" id="A0A8S1XAN8"/>
<reference evidence="1" key="1">
    <citation type="submission" date="2021-01" db="EMBL/GenBank/DDBJ databases">
        <authorList>
            <consortium name="Genoscope - CEA"/>
            <person name="William W."/>
        </authorList>
    </citation>
    <scope>NUCLEOTIDE SEQUENCE</scope>
</reference>